<feature type="transmembrane region" description="Helical" evidence="6">
    <location>
        <begin position="170"/>
        <end position="188"/>
    </location>
</feature>
<dbReference type="RefSeq" id="WP_125014421.1">
    <property type="nucleotide sequence ID" value="NZ_QWEZ01000001.1"/>
</dbReference>
<dbReference type="GO" id="GO:0016020">
    <property type="term" value="C:membrane"/>
    <property type="evidence" value="ECO:0007669"/>
    <property type="project" value="UniProtKB-SubCell"/>
</dbReference>
<evidence type="ECO:0000256" key="2">
    <source>
        <dbReference type="ARBA" id="ARBA00022448"/>
    </source>
</evidence>
<keyword evidence="4 6" id="KW-1133">Transmembrane helix</keyword>
<dbReference type="SUPFAM" id="SSF103473">
    <property type="entry name" value="MFS general substrate transporter"/>
    <property type="match status" value="1"/>
</dbReference>
<reference evidence="8 9" key="2">
    <citation type="submission" date="2018-12" db="EMBL/GenBank/DDBJ databases">
        <title>Simiduia agarivorans gen. nov., sp. nov., a marine, agarolytic bacterium isolated from shallow coastal water from Keelung, Taiwan.</title>
        <authorList>
            <person name="Shieh W.Y."/>
        </authorList>
    </citation>
    <scope>NUCLEOTIDE SEQUENCE [LARGE SCALE GENOMIC DNA]</scope>
    <source>
        <strain evidence="8 9">GTF-13</strain>
    </source>
</reference>
<sequence length="441" mass="46622">MPQPPLVPPSSGYRRYVLILLTFVYALNFIDRQILVILQESIKQDMDLSDSQLGLLTGFAFAIFYVSVGIPIARWADVGNRRNIVSIALALWSGMTALSGLTQNYLQLLLARIGVGVGEAGGSPPAHSIISDYYPPAQRGRALSFYSMGVYVGILLGFLVGGWINQHYGWRIAFFAVGLPGILVALLVRFSVREPHRGASDGLTQQDPVSLSVTLGTLWKLRSFRYFSLAAGLTAFTSYGAGNFLPSFLIRSHGLSVMEVGVSLSLIVGVGGAIGTYLGGFIADRLGQQEPRWYLWVSAIMCLLGVPLTIVACFAGNSSLVLGLLFFSTLFGACYLGPTIAITHSLVSPGMRAIASAVLFFILNLVGLGLGPLAVGVISDLLAPSLGSDSLRYAIAIAMGAGVLASAGFAIAAARLPEDLKRSAAPSMAGAEEGTPLPQTT</sequence>
<accession>A0A3P3VMT6</accession>
<dbReference type="PANTHER" id="PTHR23505:SF79">
    <property type="entry name" value="PROTEIN SPINSTER"/>
    <property type="match status" value="1"/>
</dbReference>
<dbReference type="InterPro" id="IPR036259">
    <property type="entry name" value="MFS_trans_sf"/>
</dbReference>
<evidence type="ECO:0000256" key="3">
    <source>
        <dbReference type="ARBA" id="ARBA00022692"/>
    </source>
</evidence>
<keyword evidence="9" id="KW-1185">Reference proteome</keyword>
<feature type="transmembrane region" description="Helical" evidence="6">
    <location>
        <begin position="262"/>
        <end position="281"/>
    </location>
</feature>
<dbReference type="InterPro" id="IPR044770">
    <property type="entry name" value="MFS_spinster-like"/>
</dbReference>
<protein>
    <submittedName>
        <fullName evidence="8">MFS transporter</fullName>
    </submittedName>
</protein>
<dbReference type="InterPro" id="IPR011701">
    <property type="entry name" value="MFS"/>
</dbReference>
<feature type="transmembrane region" description="Helical" evidence="6">
    <location>
        <begin position="226"/>
        <end position="250"/>
    </location>
</feature>
<proteinExistence type="predicted"/>
<feature type="domain" description="Major facilitator superfamily (MFS) profile" evidence="7">
    <location>
        <begin position="17"/>
        <end position="420"/>
    </location>
</feature>
<feature type="transmembrane region" description="Helical" evidence="6">
    <location>
        <begin position="354"/>
        <end position="379"/>
    </location>
</feature>
<evidence type="ECO:0000259" key="7">
    <source>
        <dbReference type="PROSITE" id="PS50850"/>
    </source>
</evidence>
<name>A0A3P3VMT6_9GAMM</name>
<dbReference type="PANTHER" id="PTHR23505">
    <property type="entry name" value="SPINSTER"/>
    <property type="match status" value="1"/>
</dbReference>
<keyword evidence="3 6" id="KW-0812">Transmembrane</keyword>
<dbReference type="EMBL" id="QWEZ01000001">
    <property type="protein sequence ID" value="RRJ83995.1"/>
    <property type="molecule type" value="Genomic_DNA"/>
</dbReference>
<evidence type="ECO:0000313" key="9">
    <source>
        <dbReference type="Proteomes" id="UP000280792"/>
    </source>
</evidence>
<dbReference type="Pfam" id="PF07690">
    <property type="entry name" value="MFS_1"/>
    <property type="match status" value="1"/>
</dbReference>
<keyword evidence="5 6" id="KW-0472">Membrane</keyword>
<comment type="caution">
    <text evidence="8">The sequence shown here is derived from an EMBL/GenBank/DDBJ whole genome shotgun (WGS) entry which is preliminary data.</text>
</comment>
<evidence type="ECO:0000256" key="6">
    <source>
        <dbReference type="SAM" id="Phobius"/>
    </source>
</evidence>
<evidence type="ECO:0000256" key="5">
    <source>
        <dbReference type="ARBA" id="ARBA00023136"/>
    </source>
</evidence>
<feature type="transmembrane region" description="Helical" evidence="6">
    <location>
        <begin position="320"/>
        <end position="342"/>
    </location>
</feature>
<dbReference type="AlphaFoldDB" id="A0A3P3VMT6"/>
<evidence type="ECO:0000256" key="1">
    <source>
        <dbReference type="ARBA" id="ARBA00004141"/>
    </source>
</evidence>
<feature type="transmembrane region" description="Helical" evidence="6">
    <location>
        <begin position="12"/>
        <end position="30"/>
    </location>
</feature>
<feature type="transmembrane region" description="Helical" evidence="6">
    <location>
        <begin position="293"/>
        <end position="314"/>
    </location>
</feature>
<feature type="transmembrane region" description="Helical" evidence="6">
    <location>
        <begin position="391"/>
        <end position="414"/>
    </location>
</feature>
<comment type="subcellular location">
    <subcellularLocation>
        <location evidence="1">Membrane</location>
        <topology evidence="1">Multi-pass membrane protein</topology>
    </subcellularLocation>
</comment>
<dbReference type="InterPro" id="IPR020846">
    <property type="entry name" value="MFS_dom"/>
</dbReference>
<dbReference type="GO" id="GO:0022857">
    <property type="term" value="F:transmembrane transporter activity"/>
    <property type="evidence" value="ECO:0007669"/>
    <property type="project" value="InterPro"/>
</dbReference>
<dbReference type="Gene3D" id="1.20.1250.20">
    <property type="entry name" value="MFS general substrate transporter like domains"/>
    <property type="match status" value="2"/>
</dbReference>
<feature type="transmembrane region" description="Helical" evidence="6">
    <location>
        <begin position="143"/>
        <end position="164"/>
    </location>
</feature>
<dbReference type="PROSITE" id="PS50850">
    <property type="entry name" value="MFS"/>
    <property type="match status" value="1"/>
</dbReference>
<keyword evidence="2" id="KW-0813">Transport</keyword>
<evidence type="ECO:0000256" key="4">
    <source>
        <dbReference type="ARBA" id="ARBA00022989"/>
    </source>
</evidence>
<gene>
    <name evidence="8" type="ORF">D0544_02425</name>
</gene>
<dbReference type="CDD" id="cd17328">
    <property type="entry name" value="MFS_spinster_like"/>
    <property type="match status" value="1"/>
</dbReference>
<dbReference type="Proteomes" id="UP000280792">
    <property type="component" value="Unassembled WGS sequence"/>
</dbReference>
<reference evidence="8 9" key="1">
    <citation type="submission" date="2018-08" db="EMBL/GenBank/DDBJ databases">
        <authorList>
            <person name="Khan S.A."/>
        </authorList>
    </citation>
    <scope>NUCLEOTIDE SEQUENCE [LARGE SCALE GENOMIC DNA]</scope>
    <source>
        <strain evidence="8 9">GTF-13</strain>
    </source>
</reference>
<organism evidence="8 9">
    <name type="scientific">Aestuariirhabdus litorea</name>
    <dbReference type="NCBI Taxonomy" id="2528527"/>
    <lineage>
        <taxon>Bacteria</taxon>
        <taxon>Pseudomonadati</taxon>
        <taxon>Pseudomonadota</taxon>
        <taxon>Gammaproteobacteria</taxon>
        <taxon>Oceanospirillales</taxon>
        <taxon>Aestuariirhabdaceae</taxon>
        <taxon>Aestuariirhabdus</taxon>
    </lineage>
</organism>
<feature type="transmembrane region" description="Helical" evidence="6">
    <location>
        <begin position="51"/>
        <end position="72"/>
    </location>
</feature>
<evidence type="ECO:0000313" key="8">
    <source>
        <dbReference type="EMBL" id="RRJ83995.1"/>
    </source>
</evidence>